<dbReference type="Pfam" id="PF01048">
    <property type="entry name" value="PNP_UDP_1"/>
    <property type="match status" value="1"/>
</dbReference>
<evidence type="ECO:0000313" key="6">
    <source>
        <dbReference type="Proteomes" id="UP000655589"/>
    </source>
</evidence>
<evidence type="ECO:0000259" key="4">
    <source>
        <dbReference type="Pfam" id="PF01048"/>
    </source>
</evidence>
<dbReference type="SUPFAM" id="SSF53167">
    <property type="entry name" value="Purine and uridine phosphorylases"/>
    <property type="match status" value="1"/>
</dbReference>
<feature type="binding site" evidence="3">
    <location>
        <position position="172"/>
    </location>
    <ligand>
        <name>phosphate</name>
        <dbReference type="ChEBI" id="CHEBI:43474"/>
    </ligand>
</feature>
<feature type="site" description="Important for substrate specificity" evidence="3">
    <location>
        <position position="153"/>
    </location>
</feature>
<feature type="binding site" evidence="3">
    <location>
        <position position="171"/>
    </location>
    <ligand>
        <name>substrate</name>
    </ligand>
</feature>
<keyword evidence="3" id="KW-0660">Purine salvage</keyword>
<dbReference type="GO" id="GO:0019509">
    <property type="term" value="P:L-methionine salvage from methylthioadenosine"/>
    <property type="evidence" value="ECO:0007669"/>
    <property type="project" value="TreeGrafter"/>
</dbReference>
<dbReference type="InterPro" id="IPR010044">
    <property type="entry name" value="MTAP"/>
</dbReference>
<reference evidence="5" key="1">
    <citation type="journal article" date="2014" name="Int. J. Syst. Evol. Microbiol.">
        <title>Complete genome sequence of Corynebacterium casei LMG S-19264T (=DSM 44701T), isolated from a smear-ripened cheese.</title>
        <authorList>
            <consortium name="US DOE Joint Genome Institute (JGI-PGF)"/>
            <person name="Walter F."/>
            <person name="Albersmeier A."/>
            <person name="Kalinowski J."/>
            <person name="Ruckert C."/>
        </authorList>
    </citation>
    <scope>NUCLEOTIDE SEQUENCE</scope>
    <source>
        <strain evidence="5">JCM 3051</strain>
    </source>
</reference>
<name>A0A8H9GHN8_9MICO</name>
<gene>
    <name evidence="5" type="ORF">GCM10010102_24390</name>
</gene>
<comment type="pathway">
    <text evidence="3">Purine metabolism; purine nucleoside salvage.</text>
</comment>
<dbReference type="AlphaFoldDB" id="A0A8H9GHN8"/>
<keyword evidence="6" id="KW-1185">Reference proteome</keyword>
<comment type="miscellaneous">
    <text evidence="3">Although this enzyme belongs to the family of MTA phosphorylases based on sequence homology, it lacks several conserved amino acids in the substrate binding pocket that confer specificity towards MTA.</text>
</comment>
<feature type="binding site" evidence="3">
    <location>
        <begin position="39"/>
        <end position="40"/>
    </location>
    <ligand>
        <name>phosphate</name>
        <dbReference type="ChEBI" id="CHEBI:43474"/>
    </ligand>
</feature>
<protein>
    <recommendedName>
        <fullName evidence="3">Purine nucleoside phosphorylase</fullName>
        <shortName evidence="3">PNP</shortName>
        <ecNumber evidence="3">2.4.2.1</ecNumber>
    </recommendedName>
</protein>
<dbReference type="InterPro" id="IPR000845">
    <property type="entry name" value="Nucleoside_phosphorylase_d"/>
</dbReference>
<evidence type="ECO:0000256" key="3">
    <source>
        <dbReference type="HAMAP-Rule" id="MF_01963"/>
    </source>
</evidence>
<dbReference type="NCBIfam" id="NF006599">
    <property type="entry name" value="PRK09136.1"/>
    <property type="match status" value="1"/>
</dbReference>
<evidence type="ECO:0000256" key="1">
    <source>
        <dbReference type="ARBA" id="ARBA00022676"/>
    </source>
</evidence>
<feature type="domain" description="Nucleoside phosphorylase" evidence="4">
    <location>
        <begin position="11"/>
        <end position="230"/>
    </location>
</feature>
<feature type="site" description="Important for substrate specificity" evidence="3">
    <location>
        <position position="208"/>
    </location>
</feature>
<dbReference type="Gene3D" id="3.40.50.1580">
    <property type="entry name" value="Nucleoside phosphorylase domain"/>
    <property type="match status" value="1"/>
</dbReference>
<dbReference type="UniPathway" id="UPA00606"/>
<sequence>MYELLSDAQRVTVDTPYGPPSEPPARGVLGGREVVFVPRHGADHRFAPHRIPYRANLWALRALGVRQVVTSCAVGGLVPELAAGTVVVPDQVIDRTWGREHTYYDVEGPVVHVPFADPYCPRGRQAAVAAAQAGPLPAVDGGTMVVIQGPRFSSRAESRRNARDGGTLVNMTAMPETALARELALCCTTLALVTDADAGVEGGEHVTQDAVLELFARNVATLSGILEATVAALPDDDCECRHVLDGQKLPIVLPERIHPLVGEPSLPRRPVP</sequence>
<dbReference type="GO" id="GO:0005829">
    <property type="term" value="C:cytosol"/>
    <property type="evidence" value="ECO:0007669"/>
    <property type="project" value="TreeGrafter"/>
</dbReference>
<dbReference type="HAMAP" id="MF_01963">
    <property type="entry name" value="MTAP"/>
    <property type="match status" value="1"/>
</dbReference>
<dbReference type="GO" id="GO:0017061">
    <property type="term" value="F:S-methyl-5-thioadenosine phosphorylase activity"/>
    <property type="evidence" value="ECO:0007669"/>
    <property type="project" value="InterPro"/>
</dbReference>
<dbReference type="EC" id="2.4.2.1" evidence="3"/>
<comment type="similarity">
    <text evidence="3">Belongs to the PNP/MTAP phosphorylase family. MTAP subfamily.</text>
</comment>
<evidence type="ECO:0000256" key="2">
    <source>
        <dbReference type="ARBA" id="ARBA00022679"/>
    </source>
</evidence>
<comment type="caution">
    <text evidence="5">The sequence shown here is derived from an EMBL/GenBank/DDBJ whole genome shotgun (WGS) entry which is preliminary data.</text>
</comment>
<proteinExistence type="inferred from homology"/>
<dbReference type="InterPro" id="IPR035994">
    <property type="entry name" value="Nucleoside_phosphorylase_sf"/>
</dbReference>
<dbReference type="GO" id="GO:0006166">
    <property type="term" value="P:purine ribonucleoside salvage"/>
    <property type="evidence" value="ECO:0007669"/>
    <property type="project" value="UniProtKB-UniRule"/>
</dbReference>
<dbReference type="CDD" id="cd09010">
    <property type="entry name" value="MTAP_SsMTAPII_like_MTIP"/>
    <property type="match status" value="1"/>
</dbReference>
<keyword evidence="2 3" id="KW-0808">Transferase</keyword>
<dbReference type="EMBL" id="BMPT01000009">
    <property type="protein sequence ID" value="GGM27815.1"/>
    <property type="molecule type" value="Genomic_DNA"/>
</dbReference>
<comment type="subunit">
    <text evidence="3">Homohexamer. Dimer of a homotrimer.</text>
</comment>
<dbReference type="PANTHER" id="PTHR42679:SF2">
    <property type="entry name" value="S-METHYL-5'-THIOADENOSINE PHOSPHORYLASE"/>
    <property type="match status" value="1"/>
</dbReference>
<dbReference type="PANTHER" id="PTHR42679">
    <property type="entry name" value="S-METHYL-5'-THIOADENOSINE PHOSPHORYLASE"/>
    <property type="match status" value="1"/>
</dbReference>
<dbReference type="Proteomes" id="UP000655589">
    <property type="component" value="Unassembled WGS sequence"/>
</dbReference>
<accession>A0A8H9GHN8</accession>
<organism evidence="5 6">
    <name type="scientific">Promicromonospora citrea</name>
    <dbReference type="NCBI Taxonomy" id="43677"/>
    <lineage>
        <taxon>Bacteria</taxon>
        <taxon>Bacillati</taxon>
        <taxon>Actinomycetota</taxon>
        <taxon>Actinomycetes</taxon>
        <taxon>Micrococcales</taxon>
        <taxon>Promicromonosporaceae</taxon>
        <taxon>Promicromonospora</taxon>
    </lineage>
</organism>
<comment type="caution">
    <text evidence="3">Lacks conserved residue(s) required for the propagation of feature annotation.</text>
</comment>
<keyword evidence="1 3" id="KW-0328">Glycosyltransferase</keyword>
<comment type="function">
    <text evidence="3">Purine nucleoside phosphorylase involved in purine salvage.</text>
</comment>
<feature type="binding site" evidence="3">
    <location>
        <begin position="195"/>
        <end position="197"/>
    </location>
    <ligand>
        <name>substrate</name>
    </ligand>
</feature>
<reference evidence="5" key="2">
    <citation type="submission" date="2020-09" db="EMBL/GenBank/DDBJ databases">
        <authorList>
            <person name="Sun Q."/>
            <person name="Ohkuma M."/>
        </authorList>
    </citation>
    <scope>NUCLEOTIDE SEQUENCE</scope>
    <source>
        <strain evidence="5">JCM 3051</strain>
    </source>
</reference>
<comment type="catalytic activity">
    <reaction evidence="3">
        <text>a purine D-ribonucleoside + phosphate = a purine nucleobase + alpha-D-ribose 1-phosphate</text>
        <dbReference type="Rhea" id="RHEA:19805"/>
        <dbReference type="ChEBI" id="CHEBI:26386"/>
        <dbReference type="ChEBI" id="CHEBI:43474"/>
        <dbReference type="ChEBI" id="CHEBI:57720"/>
        <dbReference type="ChEBI" id="CHEBI:142355"/>
        <dbReference type="EC" id="2.4.2.1"/>
    </reaction>
</comment>
<evidence type="ECO:0000313" key="5">
    <source>
        <dbReference type="EMBL" id="GGM27815.1"/>
    </source>
</evidence>
<dbReference type="NCBIfam" id="NF005876">
    <property type="entry name" value="PRK07823.1"/>
    <property type="match status" value="1"/>
</dbReference>